<proteinExistence type="predicted"/>
<organism evidence="2 3">
    <name type="scientific">Streptomyces caledonius</name>
    <dbReference type="NCBI Taxonomy" id="3134107"/>
    <lineage>
        <taxon>Bacteria</taxon>
        <taxon>Bacillati</taxon>
        <taxon>Actinomycetota</taxon>
        <taxon>Actinomycetes</taxon>
        <taxon>Kitasatosporales</taxon>
        <taxon>Streptomycetaceae</taxon>
        <taxon>Streptomyces</taxon>
    </lineage>
</organism>
<gene>
    <name evidence="2" type="ORF">WKI68_13125</name>
</gene>
<sequence>MFATTQALSDPHSTMTYGSGAQEEVHSERLRSNTLMGRDIVPGLVERAVVEIQRLGEVNPQLADRLKAMSGADLMRFLLKDLLRPQAMLPNTVDLGDATVVLASGQQVGVATH</sequence>
<accession>A0ABU8U2Q8</accession>
<feature type="region of interest" description="Disordered" evidence="1">
    <location>
        <begin position="1"/>
        <end position="24"/>
    </location>
</feature>
<name>A0ABU8U2Q8_9ACTN</name>
<dbReference type="EMBL" id="JBBKAM010000002">
    <property type="protein sequence ID" value="MEJ8642166.1"/>
    <property type="molecule type" value="Genomic_DNA"/>
</dbReference>
<dbReference type="Proteomes" id="UP001382904">
    <property type="component" value="Unassembled WGS sequence"/>
</dbReference>
<comment type="caution">
    <text evidence="2">The sequence shown here is derived from an EMBL/GenBank/DDBJ whole genome shotgun (WGS) entry which is preliminary data.</text>
</comment>
<evidence type="ECO:0000313" key="3">
    <source>
        <dbReference type="Proteomes" id="UP001382904"/>
    </source>
</evidence>
<evidence type="ECO:0000256" key="1">
    <source>
        <dbReference type="SAM" id="MobiDB-lite"/>
    </source>
</evidence>
<evidence type="ECO:0000313" key="2">
    <source>
        <dbReference type="EMBL" id="MEJ8642166.1"/>
    </source>
</evidence>
<keyword evidence="3" id="KW-1185">Reference proteome</keyword>
<reference evidence="2 3" key="1">
    <citation type="submission" date="2024-03" db="EMBL/GenBank/DDBJ databases">
        <title>Novel Streptomyces species of biotechnological and ecological value are a feature of Machair soil.</title>
        <authorList>
            <person name="Prole J.R."/>
            <person name="Goodfellow M."/>
            <person name="Allenby N."/>
            <person name="Ward A.C."/>
        </authorList>
    </citation>
    <scope>NUCLEOTIDE SEQUENCE [LARGE SCALE GENOMIC DNA]</scope>
    <source>
        <strain evidence="2 3">MS1.HAVA.3</strain>
    </source>
</reference>
<feature type="compositionally biased region" description="Polar residues" evidence="1">
    <location>
        <begin position="1"/>
        <end position="19"/>
    </location>
</feature>
<protein>
    <submittedName>
        <fullName evidence="2">Uncharacterized protein</fullName>
    </submittedName>
</protein>